<dbReference type="GO" id="GO:0005576">
    <property type="term" value="C:extracellular region"/>
    <property type="evidence" value="ECO:0007669"/>
    <property type="project" value="UniProtKB-SubCell"/>
</dbReference>
<organism evidence="9 10">
    <name type="scientific">Scophthalmus maximus</name>
    <name type="common">Turbot</name>
    <name type="synonym">Psetta maxima</name>
    <dbReference type="NCBI Taxonomy" id="52904"/>
    <lineage>
        <taxon>Eukaryota</taxon>
        <taxon>Metazoa</taxon>
        <taxon>Chordata</taxon>
        <taxon>Craniata</taxon>
        <taxon>Vertebrata</taxon>
        <taxon>Euteleostomi</taxon>
        <taxon>Actinopterygii</taxon>
        <taxon>Neopterygii</taxon>
        <taxon>Teleostei</taxon>
        <taxon>Neoteleostei</taxon>
        <taxon>Acanthomorphata</taxon>
        <taxon>Carangaria</taxon>
        <taxon>Pleuronectiformes</taxon>
        <taxon>Pleuronectoidei</taxon>
        <taxon>Scophthalmidae</taxon>
        <taxon>Scophthalmus</taxon>
    </lineage>
</organism>
<feature type="region of interest" description="Disordered" evidence="7">
    <location>
        <begin position="35"/>
        <end position="64"/>
    </location>
</feature>
<keyword evidence="4 8" id="KW-0732">Signal</keyword>
<keyword evidence="3" id="KW-0964">Secreted</keyword>
<dbReference type="GeneTree" id="ENSGT01030000234992"/>
<comment type="subcellular location">
    <subcellularLocation>
        <location evidence="1">Secreted</location>
    </subcellularLocation>
</comment>
<dbReference type="Proteomes" id="UP000694558">
    <property type="component" value="Chromosome 22"/>
</dbReference>
<evidence type="ECO:0000256" key="7">
    <source>
        <dbReference type="SAM" id="MobiDB-lite"/>
    </source>
</evidence>
<keyword evidence="6" id="KW-0527">Neuropeptide</keyword>
<evidence type="ECO:0000256" key="8">
    <source>
        <dbReference type="SAM" id="SignalP"/>
    </source>
</evidence>
<dbReference type="RefSeq" id="XP_035476518.2">
    <property type="nucleotide sequence ID" value="XM_035620625.2"/>
</dbReference>
<gene>
    <name evidence="9" type="primary">npvf</name>
</gene>
<dbReference type="Ensembl" id="ENSSMAT00000024571.2">
    <property type="protein sequence ID" value="ENSSMAP00000024278.1"/>
    <property type="gene ID" value="ENSSMAG00000014833.2"/>
</dbReference>
<feature type="compositionally biased region" description="Basic and acidic residues" evidence="7">
    <location>
        <begin position="35"/>
        <end position="45"/>
    </location>
</feature>
<dbReference type="GeneID" id="118292008"/>
<evidence type="ECO:0000313" key="9">
    <source>
        <dbReference type="Ensembl" id="ENSSMAP00000024278.1"/>
    </source>
</evidence>
<keyword evidence="5" id="KW-0027">Amidation</keyword>
<dbReference type="GO" id="GO:0005102">
    <property type="term" value="F:signaling receptor binding"/>
    <property type="evidence" value="ECO:0007669"/>
    <property type="project" value="TreeGrafter"/>
</dbReference>
<proteinExistence type="inferred from homology"/>
<name>A0A8D3AVM4_SCOMX</name>
<dbReference type="PANTHER" id="PTHR14403:SF6">
    <property type="entry name" value="PRO-FMRFAMIDE-RELATED NEUROPEPTIDE VF"/>
    <property type="match status" value="1"/>
</dbReference>
<accession>A0A8D3AVM4</accession>
<dbReference type="OrthoDB" id="8834619at2759"/>
<reference evidence="9" key="2">
    <citation type="submission" date="2025-08" db="UniProtKB">
        <authorList>
            <consortium name="Ensembl"/>
        </authorList>
    </citation>
    <scope>IDENTIFICATION</scope>
</reference>
<dbReference type="KEGG" id="smau:118292008"/>
<evidence type="ECO:0000313" key="10">
    <source>
        <dbReference type="Proteomes" id="UP000694558"/>
    </source>
</evidence>
<feature type="signal peptide" evidence="8">
    <location>
        <begin position="1"/>
        <end position="21"/>
    </location>
</feature>
<dbReference type="GO" id="GO:0007218">
    <property type="term" value="P:neuropeptide signaling pathway"/>
    <property type="evidence" value="ECO:0007669"/>
    <property type="project" value="UniProtKB-KW"/>
</dbReference>
<dbReference type="CTD" id="64111"/>
<comment type="similarity">
    <text evidence="2">Belongs to the FARP (FMRFamide related peptide) family.</text>
</comment>
<feature type="region of interest" description="Disordered" evidence="7">
    <location>
        <begin position="106"/>
        <end position="126"/>
    </location>
</feature>
<dbReference type="InterPro" id="IPR026297">
    <property type="entry name" value="FMRFamide-related/fGRP"/>
</dbReference>
<evidence type="ECO:0000256" key="6">
    <source>
        <dbReference type="ARBA" id="ARBA00023320"/>
    </source>
</evidence>
<reference evidence="9" key="1">
    <citation type="submission" date="2023-05" db="EMBL/GenBank/DDBJ databases">
        <title>High-quality long-read genome of Scophthalmus maximus.</title>
        <authorList>
            <person name="Lien S."/>
            <person name="Martinez P."/>
        </authorList>
    </citation>
    <scope>NUCLEOTIDE SEQUENCE [LARGE SCALE GENOMIC DNA]</scope>
</reference>
<protein>
    <submittedName>
        <fullName evidence="9">Uncharacterized protein</fullName>
    </submittedName>
</protein>
<dbReference type="PANTHER" id="PTHR14403">
    <property type="entry name" value="RFAMIDE PEPTIDE GONADOTROPIN INHIBITORY HORMONE"/>
    <property type="match status" value="1"/>
</dbReference>
<evidence type="ECO:0000256" key="5">
    <source>
        <dbReference type="ARBA" id="ARBA00022815"/>
    </source>
</evidence>
<dbReference type="OMA" id="LNTGLHW"/>
<sequence length="171" mass="19074">MLTTVFLSALLMQGGLGGAAASDLRVYGKSMHRDKTLLSRDDGRHAVRRQPHQQTKSESHRSLDLGSLNMHVTPAISKISLPTIIKLYAPTAKPIHMHVNMPMRFGREKDPDDDKAPNSPNMPQRFGRSRAVNRLCAAGCPEVREAPNPELRHRFGRNGLYWSLLKTLASE</sequence>
<evidence type="ECO:0000256" key="4">
    <source>
        <dbReference type="ARBA" id="ARBA00022729"/>
    </source>
</evidence>
<feature type="chain" id="PRO_5034284145" evidence="8">
    <location>
        <begin position="22"/>
        <end position="171"/>
    </location>
</feature>
<evidence type="ECO:0000256" key="1">
    <source>
        <dbReference type="ARBA" id="ARBA00004613"/>
    </source>
</evidence>
<dbReference type="GO" id="GO:0032277">
    <property type="term" value="P:negative regulation of gonadotropin secretion"/>
    <property type="evidence" value="ECO:0007669"/>
    <property type="project" value="TreeGrafter"/>
</dbReference>
<dbReference type="AlphaFoldDB" id="A0A8D3AVM4"/>
<evidence type="ECO:0000256" key="3">
    <source>
        <dbReference type="ARBA" id="ARBA00022525"/>
    </source>
</evidence>
<evidence type="ECO:0000256" key="2">
    <source>
        <dbReference type="ARBA" id="ARBA00006356"/>
    </source>
</evidence>
<feature type="compositionally biased region" description="Basic and acidic residues" evidence="7">
    <location>
        <begin position="106"/>
        <end position="116"/>
    </location>
</feature>